<dbReference type="Pfam" id="PF04020">
    <property type="entry name" value="Phage_holin_4_2"/>
    <property type="match status" value="1"/>
</dbReference>
<comment type="caution">
    <text evidence="2">The sequence shown here is derived from an EMBL/GenBank/DDBJ whole genome shotgun (WGS) entry which is preliminary data.</text>
</comment>
<feature type="transmembrane region" description="Helical" evidence="1">
    <location>
        <begin position="55"/>
        <end position="78"/>
    </location>
</feature>
<feature type="transmembrane region" description="Helical" evidence="1">
    <location>
        <begin position="24"/>
        <end position="43"/>
    </location>
</feature>
<dbReference type="AlphaFoldDB" id="A0A0P7ZMD9"/>
<dbReference type="Proteomes" id="UP000050465">
    <property type="component" value="Unassembled WGS sequence"/>
</dbReference>
<gene>
    <name evidence="2" type="ORF">HLUCCA11_08140</name>
</gene>
<feature type="transmembrane region" description="Helical" evidence="1">
    <location>
        <begin position="90"/>
        <end position="111"/>
    </location>
</feature>
<organism evidence="2 3">
    <name type="scientific">Phormidesmis priestleyi Ana</name>
    <dbReference type="NCBI Taxonomy" id="1666911"/>
    <lineage>
        <taxon>Bacteria</taxon>
        <taxon>Bacillati</taxon>
        <taxon>Cyanobacteriota</taxon>
        <taxon>Cyanophyceae</taxon>
        <taxon>Leptolyngbyales</taxon>
        <taxon>Leptolyngbyaceae</taxon>
        <taxon>Phormidesmis</taxon>
    </lineage>
</organism>
<name>A0A0P7ZMD9_9CYAN</name>
<sequence>MLGFFVTTLVTALSILVVDLAVPGVGIATFPAALAAAVSLGVVNGSVKPVLKLLSLPVTFLTLGAFSLIVNGFCFWLASVVVPGFTVHGLLAFILGPIVLSAVSTFIMGYFTKNDVESKLAGVGSRFNLNQAQGDRIDSGIDSVREQNKLESTELS</sequence>
<keyword evidence="1" id="KW-0812">Transmembrane</keyword>
<evidence type="ECO:0000313" key="2">
    <source>
        <dbReference type="EMBL" id="KPQ36174.1"/>
    </source>
</evidence>
<dbReference type="InterPro" id="IPR007165">
    <property type="entry name" value="Phage_holin_4_2"/>
</dbReference>
<evidence type="ECO:0000256" key="1">
    <source>
        <dbReference type="SAM" id="Phobius"/>
    </source>
</evidence>
<dbReference type="PANTHER" id="PTHR37309:SF1">
    <property type="entry name" value="SLR0284 PROTEIN"/>
    <property type="match status" value="1"/>
</dbReference>
<dbReference type="PANTHER" id="PTHR37309">
    <property type="entry name" value="SLR0284 PROTEIN"/>
    <property type="match status" value="1"/>
</dbReference>
<keyword evidence="1" id="KW-0472">Membrane</keyword>
<dbReference type="EMBL" id="LJZR01000008">
    <property type="protein sequence ID" value="KPQ36174.1"/>
    <property type="molecule type" value="Genomic_DNA"/>
</dbReference>
<dbReference type="STRING" id="1666911.HLUCCA11_08140"/>
<protein>
    <submittedName>
        <fullName evidence="2">Putative membrane protein</fullName>
    </submittedName>
</protein>
<keyword evidence="1" id="KW-1133">Transmembrane helix</keyword>
<accession>A0A0P7ZMD9</accession>
<dbReference type="PATRIC" id="fig|1666911.3.peg.3944"/>
<proteinExistence type="predicted"/>
<evidence type="ECO:0000313" key="3">
    <source>
        <dbReference type="Proteomes" id="UP000050465"/>
    </source>
</evidence>
<reference evidence="2 3" key="1">
    <citation type="submission" date="2015-09" db="EMBL/GenBank/DDBJ databases">
        <title>Identification and resolution of microdiversity through metagenomic sequencing of parallel consortia.</title>
        <authorList>
            <person name="Nelson W.C."/>
            <person name="Romine M.F."/>
            <person name="Lindemann S.R."/>
        </authorList>
    </citation>
    <scope>NUCLEOTIDE SEQUENCE [LARGE SCALE GENOMIC DNA]</scope>
    <source>
        <strain evidence="2">Ana</strain>
    </source>
</reference>